<reference evidence="2 3" key="1">
    <citation type="journal article" date="2021" name="BMC Biol.">
        <title>Horizontally acquired antibacterial genes associated with adaptive radiation of ladybird beetles.</title>
        <authorList>
            <person name="Li H.S."/>
            <person name="Tang X.F."/>
            <person name="Huang Y.H."/>
            <person name="Xu Z.Y."/>
            <person name="Chen M.L."/>
            <person name="Du X.Y."/>
            <person name="Qiu B.Y."/>
            <person name="Chen P.T."/>
            <person name="Zhang W."/>
            <person name="Slipinski A."/>
            <person name="Escalona H.E."/>
            <person name="Waterhouse R.M."/>
            <person name="Zwick A."/>
            <person name="Pang H."/>
        </authorList>
    </citation>
    <scope>NUCLEOTIDE SEQUENCE [LARGE SCALE GENOMIC DNA]</scope>
    <source>
        <strain evidence="2">SYSU2018</strain>
    </source>
</reference>
<sequence>EVFDDAMKVQNKMDAATALITGLSGERIRWTEQLNNFKAETERLIGDVVLLVGFLGYSGPFNQEFRSTMQSSWLEMLIERKIPVTSTLSIINSLSDNAT</sequence>
<dbReference type="Gene3D" id="1.20.920.20">
    <property type="match status" value="1"/>
</dbReference>
<keyword evidence="3" id="KW-1185">Reference proteome</keyword>
<evidence type="ECO:0000259" key="1">
    <source>
        <dbReference type="Pfam" id="PF12777"/>
    </source>
</evidence>
<protein>
    <recommendedName>
        <fullName evidence="1">Dynein heavy chain coiled coil stalk domain-containing protein</fullName>
    </recommendedName>
</protein>
<feature type="non-terminal residue" evidence="2">
    <location>
        <position position="1"/>
    </location>
</feature>
<dbReference type="Pfam" id="PF12777">
    <property type="entry name" value="MT"/>
    <property type="match status" value="1"/>
</dbReference>
<accession>A0ABD2P7B5</accession>
<feature type="domain" description="Dynein heavy chain coiled coil stalk" evidence="1">
    <location>
        <begin position="12"/>
        <end position="74"/>
    </location>
</feature>
<name>A0ABD2P7B5_9CUCU</name>
<dbReference type="PANTHER" id="PTHR22878">
    <property type="entry name" value="DYNEIN HEAVY CHAIN 6, AXONEMAL-LIKE-RELATED"/>
    <property type="match status" value="1"/>
</dbReference>
<evidence type="ECO:0000313" key="3">
    <source>
        <dbReference type="Proteomes" id="UP001516400"/>
    </source>
</evidence>
<comment type="caution">
    <text evidence="2">The sequence shown here is derived from an EMBL/GenBank/DDBJ whole genome shotgun (WGS) entry which is preliminary data.</text>
</comment>
<gene>
    <name evidence="2" type="ORF">HHI36_001346</name>
</gene>
<dbReference type="InterPro" id="IPR024743">
    <property type="entry name" value="Dynein_HC_stalk"/>
</dbReference>
<evidence type="ECO:0000313" key="2">
    <source>
        <dbReference type="EMBL" id="KAL3286858.1"/>
    </source>
</evidence>
<dbReference type="PANTHER" id="PTHR22878:SF63">
    <property type="entry name" value="DYNEIN AXONEMAL HEAVY CHAIN 10"/>
    <property type="match status" value="1"/>
</dbReference>
<dbReference type="EMBL" id="JABFTP020000185">
    <property type="protein sequence ID" value="KAL3286858.1"/>
    <property type="molecule type" value="Genomic_DNA"/>
</dbReference>
<dbReference type="InterPro" id="IPR026983">
    <property type="entry name" value="DHC"/>
</dbReference>
<dbReference type="Proteomes" id="UP001516400">
    <property type="component" value="Unassembled WGS sequence"/>
</dbReference>
<feature type="non-terminal residue" evidence="2">
    <location>
        <position position="99"/>
    </location>
</feature>
<dbReference type="AlphaFoldDB" id="A0ABD2P7B5"/>
<proteinExistence type="predicted"/>
<organism evidence="2 3">
    <name type="scientific">Cryptolaemus montrouzieri</name>
    <dbReference type="NCBI Taxonomy" id="559131"/>
    <lineage>
        <taxon>Eukaryota</taxon>
        <taxon>Metazoa</taxon>
        <taxon>Ecdysozoa</taxon>
        <taxon>Arthropoda</taxon>
        <taxon>Hexapoda</taxon>
        <taxon>Insecta</taxon>
        <taxon>Pterygota</taxon>
        <taxon>Neoptera</taxon>
        <taxon>Endopterygota</taxon>
        <taxon>Coleoptera</taxon>
        <taxon>Polyphaga</taxon>
        <taxon>Cucujiformia</taxon>
        <taxon>Coccinelloidea</taxon>
        <taxon>Coccinellidae</taxon>
        <taxon>Scymninae</taxon>
        <taxon>Scymnini</taxon>
        <taxon>Cryptolaemus</taxon>
    </lineage>
</organism>